<protein>
    <submittedName>
        <fullName evidence="5">DnaD domain protein</fullName>
    </submittedName>
</protein>
<gene>
    <name evidence="5" type="ORF">OMP38_07100</name>
</gene>
<feature type="compositionally biased region" description="Basic and acidic residues" evidence="2">
    <location>
        <begin position="435"/>
        <end position="445"/>
    </location>
</feature>
<evidence type="ECO:0000313" key="6">
    <source>
        <dbReference type="Proteomes" id="UP001153387"/>
    </source>
</evidence>
<sequence length="503" mass="56614">MRVSNKLEFTEHHRYTACRDFSLGGLERRVLAELYQPMAGALSIGLYLLLYHHLGDDETGCVQPEAQRRLFLGLGLEPNAAGRQALVESASKLEAVGLLQTFRQHDPAADETLYEYVLQRPLAPGEFFANLHLSLLLRDRIGKPALMELRESLAPRSPSGLARFLNREEITVPFYELFRINAAQIDPELEQSLTQPAPAREAVGASQPERVRHSELLLRFPRGSSNRAYVERLNRAPESMAQINFLAYKFDLELPEVSRLLDEDGVFLPDGTLHWDELQSRANLIYRQGRKRGEERERYLSRIGDAAADEAASAAMDEALYAVPPFDVPERLSKQVAADEYGRLLMLEPHTRFLERFFPGSVPDVFARIFERIDLNYKLPEAVINVLIHYVLGTNHAQRLTASFIDSVAANMLAKGIDSYDKAVRYVREQEKLNETLERRRRGESEPAAPAGKGKTASSRSRAGASGARKPSMPVVEDKGPAKALSAEERQRLRDLARQLDKS</sequence>
<dbReference type="Pfam" id="PF07261">
    <property type="entry name" value="DnaB_2"/>
    <property type="match status" value="1"/>
</dbReference>
<proteinExistence type="inferred from homology"/>
<evidence type="ECO:0000259" key="4">
    <source>
        <dbReference type="Pfam" id="PF25888"/>
    </source>
</evidence>
<feature type="domain" description="DnaB/C C-terminal" evidence="3">
    <location>
        <begin position="376"/>
        <end position="426"/>
    </location>
</feature>
<comment type="caution">
    <text evidence="5">The sequence shown here is derived from an EMBL/GenBank/DDBJ whole genome shotgun (WGS) entry which is preliminary data.</text>
</comment>
<dbReference type="EMBL" id="JAPDHZ010000002">
    <property type="protein sequence ID" value="MDG0790647.1"/>
    <property type="molecule type" value="Genomic_DNA"/>
</dbReference>
<dbReference type="AlphaFoldDB" id="A0A9X4KEL4"/>
<evidence type="ECO:0000313" key="5">
    <source>
        <dbReference type="EMBL" id="MDG0790647.1"/>
    </source>
</evidence>
<name>A0A9X4KEL4_9BACL</name>
<evidence type="ECO:0000256" key="2">
    <source>
        <dbReference type="SAM" id="MobiDB-lite"/>
    </source>
</evidence>
<keyword evidence="6" id="KW-1185">Reference proteome</keyword>
<dbReference type="InterPro" id="IPR006343">
    <property type="entry name" value="DnaB/C_C"/>
</dbReference>
<comment type="similarity">
    <text evidence="1">Belongs to the DnaB/DnaD family.</text>
</comment>
<dbReference type="Pfam" id="PF25888">
    <property type="entry name" value="WHD_DnaB"/>
    <property type="match status" value="1"/>
</dbReference>
<evidence type="ECO:0000256" key="1">
    <source>
        <dbReference type="ARBA" id="ARBA00093462"/>
    </source>
</evidence>
<organism evidence="5 6">
    <name type="scientific">Cohnella ginsengisoli</name>
    <dbReference type="NCBI Taxonomy" id="425004"/>
    <lineage>
        <taxon>Bacteria</taxon>
        <taxon>Bacillati</taxon>
        <taxon>Bacillota</taxon>
        <taxon>Bacilli</taxon>
        <taxon>Bacillales</taxon>
        <taxon>Paenibacillaceae</taxon>
        <taxon>Cohnella</taxon>
    </lineage>
</organism>
<feature type="compositionally biased region" description="Basic and acidic residues" evidence="2">
    <location>
        <begin position="476"/>
        <end position="503"/>
    </location>
</feature>
<reference evidence="5 6" key="1">
    <citation type="submission" date="2022-10" db="EMBL/GenBank/DDBJ databases">
        <title>Comparative genomic analysis of Cohnella hashimotonis sp. nov., isolated from the International Space Station.</title>
        <authorList>
            <person name="Simpson A."/>
            <person name="Venkateswaran K."/>
        </authorList>
    </citation>
    <scope>NUCLEOTIDE SEQUENCE [LARGE SCALE GENOMIC DNA]</scope>
    <source>
        <strain evidence="5 6">DSM 18997</strain>
    </source>
</reference>
<accession>A0A9X4KEL4</accession>
<feature type="region of interest" description="Disordered" evidence="2">
    <location>
        <begin position="435"/>
        <end position="503"/>
    </location>
</feature>
<dbReference type="InterPro" id="IPR058660">
    <property type="entry name" value="WHD_DnaB"/>
</dbReference>
<feature type="compositionally biased region" description="Low complexity" evidence="2">
    <location>
        <begin position="457"/>
        <end position="469"/>
    </location>
</feature>
<dbReference type="Proteomes" id="UP001153387">
    <property type="component" value="Unassembled WGS sequence"/>
</dbReference>
<dbReference type="RefSeq" id="WP_277564457.1">
    <property type="nucleotide sequence ID" value="NZ_JAPDHZ010000002.1"/>
</dbReference>
<evidence type="ECO:0000259" key="3">
    <source>
        <dbReference type="Pfam" id="PF07261"/>
    </source>
</evidence>
<feature type="domain" description="Replicative helicase loading/DNA remodeling protein DnaB N-terminal winged helix" evidence="4">
    <location>
        <begin position="28"/>
        <end position="184"/>
    </location>
</feature>